<dbReference type="EMBL" id="KN716336">
    <property type="protein sequence ID" value="KJH46766.1"/>
    <property type="molecule type" value="Genomic_DNA"/>
</dbReference>
<keyword evidence="6 11" id="KW-0378">Hydrolase</keyword>
<keyword evidence="3" id="KW-0813">Transport</keyword>
<protein>
    <recommendedName>
        <fullName evidence="11">Cysteine protease</fullName>
        <ecNumber evidence="11">3.4.22.-</ecNumber>
    </recommendedName>
</protein>
<dbReference type="GO" id="GO:0015031">
    <property type="term" value="P:protein transport"/>
    <property type="evidence" value="ECO:0007669"/>
    <property type="project" value="UniProtKB-KW"/>
</dbReference>
<evidence type="ECO:0000256" key="3">
    <source>
        <dbReference type="ARBA" id="ARBA00022448"/>
    </source>
</evidence>
<dbReference type="PANTHER" id="PTHR22624:SF52">
    <property type="entry name" value="CYSTEINE PROTEASE"/>
    <property type="match status" value="1"/>
</dbReference>
<dbReference type="OrthoDB" id="2960936at2759"/>
<evidence type="ECO:0000256" key="9">
    <source>
        <dbReference type="ARBA" id="ARBA00023006"/>
    </source>
</evidence>
<evidence type="ECO:0000256" key="2">
    <source>
        <dbReference type="ARBA" id="ARBA00010958"/>
    </source>
</evidence>
<keyword evidence="4 11" id="KW-0963">Cytoplasm</keyword>
<evidence type="ECO:0000256" key="4">
    <source>
        <dbReference type="ARBA" id="ARBA00022490"/>
    </source>
</evidence>
<keyword evidence="14" id="KW-1185">Reference proteome</keyword>
<evidence type="ECO:0000313" key="13">
    <source>
        <dbReference type="EMBL" id="KJH46766.1"/>
    </source>
</evidence>
<dbReference type="GO" id="GO:0005737">
    <property type="term" value="C:cytoplasm"/>
    <property type="evidence" value="ECO:0007669"/>
    <property type="project" value="UniProtKB-SubCell"/>
</dbReference>
<sequence length="403" mass="45972">MHFSDGNYSSEGAQIIVLLGQFYYPEGDDNVNGTSFLDFCRDYYSRIWMTYRTGMPAFLGSVVKEQIFVQNVALGVQITSDCGWGCMIRTTQMALAQAIVVNQMTREWRFKKPSSMNEFRQQARSDPYASTQVEILRLFEDCHSAPLGIHKILEISKANNSVTNPIGRWYAPSEVLSLVRKALNLSVSPLTSDLSMLLALDGQVFIGDIERECLSWSKRLLLFVPLRLGTVCVNSLYNYHVRQLLSLKTCLGILGGKPHHSLYFIGCFGDDMIYLDPHVAQEYVPISTWDEDLAVNKDKNGKVRKHPLTTFHCRLFSKIAMKEMDPSCVVGFIFKSREELDESFRILNLNHVVDVDTGPEKIARRCKDPLFSVHYEEVTNNYSHYSVTDEERQNALEHGFEML</sequence>
<dbReference type="AlphaFoldDB" id="A0A0D8XWP3"/>
<dbReference type="PANTHER" id="PTHR22624">
    <property type="entry name" value="CYSTEINE PROTEASE ATG4"/>
    <property type="match status" value="1"/>
</dbReference>
<dbReference type="InterPro" id="IPR046792">
    <property type="entry name" value="Peptidase_C54_cat"/>
</dbReference>
<evidence type="ECO:0000256" key="8">
    <source>
        <dbReference type="ARBA" id="ARBA00022927"/>
    </source>
</evidence>
<dbReference type="GO" id="GO:0016485">
    <property type="term" value="P:protein processing"/>
    <property type="evidence" value="ECO:0007669"/>
    <property type="project" value="TreeGrafter"/>
</dbReference>
<dbReference type="InterPro" id="IPR005078">
    <property type="entry name" value="Peptidase_C54"/>
</dbReference>
<evidence type="ECO:0000256" key="6">
    <source>
        <dbReference type="ARBA" id="ARBA00022801"/>
    </source>
</evidence>
<dbReference type="GO" id="GO:0000045">
    <property type="term" value="P:autophagosome assembly"/>
    <property type="evidence" value="ECO:0007669"/>
    <property type="project" value="TreeGrafter"/>
</dbReference>
<comment type="similarity">
    <text evidence="2 11">Belongs to the peptidase C54 family.</text>
</comment>
<comment type="catalytic activity">
    <reaction evidence="10">
        <text>[protein]-C-terminal L-amino acid-glycyl-phosphatidylethanolamide + H2O = [protein]-C-terminal L-amino acid-glycine + a 1,2-diacyl-sn-glycero-3-phosphoethanolamine</text>
        <dbReference type="Rhea" id="RHEA:67548"/>
        <dbReference type="Rhea" id="RHEA-COMP:17323"/>
        <dbReference type="Rhea" id="RHEA-COMP:17324"/>
        <dbReference type="ChEBI" id="CHEBI:15377"/>
        <dbReference type="ChEBI" id="CHEBI:64612"/>
        <dbReference type="ChEBI" id="CHEBI:172940"/>
        <dbReference type="ChEBI" id="CHEBI:172941"/>
    </reaction>
    <physiologicalReaction direction="left-to-right" evidence="10">
        <dbReference type="Rhea" id="RHEA:67549"/>
    </physiologicalReaction>
</comment>
<proteinExistence type="inferred from homology"/>
<evidence type="ECO:0000256" key="7">
    <source>
        <dbReference type="ARBA" id="ARBA00022807"/>
    </source>
</evidence>
<keyword evidence="9 11" id="KW-0072">Autophagy</keyword>
<dbReference type="GO" id="GO:0035973">
    <property type="term" value="P:aggrephagy"/>
    <property type="evidence" value="ECO:0007669"/>
    <property type="project" value="TreeGrafter"/>
</dbReference>
<evidence type="ECO:0000259" key="12">
    <source>
        <dbReference type="Pfam" id="PF03416"/>
    </source>
</evidence>
<evidence type="ECO:0000256" key="11">
    <source>
        <dbReference type="RuleBase" id="RU363115"/>
    </source>
</evidence>
<gene>
    <name evidence="13" type="ORF">DICVIV_07182</name>
</gene>
<organism evidence="13 14">
    <name type="scientific">Dictyocaulus viviparus</name>
    <name type="common">Bovine lungworm</name>
    <dbReference type="NCBI Taxonomy" id="29172"/>
    <lineage>
        <taxon>Eukaryota</taxon>
        <taxon>Metazoa</taxon>
        <taxon>Ecdysozoa</taxon>
        <taxon>Nematoda</taxon>
        <taxon>Chromadorea</taxon>
        <taxon>Rhabditida</taxon>
        <taxon>Rhabditina</taxon>
        <taxon>Rhabditomorpha</taxon>
        <taxon>Strongyloidea</taxon>
        <taxon>Metastrongylidae</taxon>
        <taxon>Dictyocaulus</taxon>
    </lineage>
</organism>
<dbReference type="Pfam" id="PF03416">
    <property type="entry name" value="Peptidase_C54"/>
    <property type="match status" value="1"/>
</dbReference>
<evidence type="ECO:0000313" key="14">
    <source>
        <dbReference type="Proteomes" id="UP000053766"/>
    </source>
</evidence>
<dbReference type="EC" id="3.4.22.-" evidence="11"/>
<keyword evidence="5 11" id="KW-0645">Protease</keyword>
<accession>A0A0D8XWP3</accession>
<dbReference type="GO" id="GO:0019786">
    <property type="term" value="F:protein-phosphatidylethanolamide deconjugating activity"/>
    <property type="evidence" value="ECO:0007669"/>
    <property type="project" value="InterPro"/>
</dbReference>
<evidence type="ECO:0000256" key="1">
    <source>
        <dbReference type="ARBA" id="ARBA00004496"/>
    </source>
</evidence>
<reference evidence="14" key="2">
    <citation type="journal article" date="2016" name="Sci. Rep.">
        <title>Dictyocaulus viviparus genome, variome and transcriptome elucidate lungworm biology and support future intervention.</title>
        <authorList>
            <person name="McNulty S.N."/>
            <person name="Strube C."/>
            <person name="Rosa B.A."/>
            <person name="Martin J.C."/>
            <person name="Tyagi R."/>
            <person name="Choi Y.J."/>
            <person name="Wang Q."/>
            <person name="Hallsworth Pepin K."/>
            <person name="Zhang X."/>
            <person name="Ozersky P."/>
            <person name="Wilson R.K."/>
            <person name="Sternberg P.W."/>
            <person name="Gasser R.B."/>
            <person name="Mitreva M."/>
        </authorList>
    </citation>
    <scope>NUCLEOTIDE SEQUENCE [LARGE SCALE GENOMIC DNA]</scope>
    <source>
        <strain evidence="14">HannoverDv2000</strain>
    </source>
</reference>
<dbReference type="InterPro" id="IPR038765">
    <property type="entry name" value="Papain-like_cys_pep_sf"/>
</dbReference>
<dbReference type="MEROPS" id="C54.009"/>
<feature type="domain" description="Peptidase C54 catalytic" evidence="12">
    <location>
        <begin position="38"/>
        <end position="342"/>
    </location>
</feature>
<evidence type="ECO:0000256" key="10">
    <source>
        <dbReference type="ARBA" id="ARBA00029362"/>
    </source>
</evidence>
<evidence type="ECO:0000256" key="5">
    <source>
        <dbReference type="ARBA" id="ARBA00022670"/>
    </source>
</evidence>
<keyword evidence="8 11" id="KW-0653">Protein transport</keyword>
<dbReference type="GO" id="GO:0000423">
    <property type="term" value="P:mitophagy"/>
    <property type="evidence" value="ECO:0007669"/>
    <property type="project" value="TreeGrafter"/>
</dbReference>
<dbReference type="STRING" id="29172.A0A0D8XWP3"/>
<dbReference type="Proteomes" id="UP000053766">
    <property type="component" value="Unassembled WGS sequence"/>
</dbReference>
<comment type="subcellular location">
    <subcellularLocation>
        <location evidence="1 11">Cytoplasm</location>
    </subcellularLocation>
</comment>
<name>A0A0D8XWP3_DICVI</name>
<reference evidence="13 14" key="1">
    <citation type="submission" date="2013-11" db="EMBL/GenBank/DDBJ databases">
        <title>Draft genome of the bovine lungworm Dictyocaulus viviparus.</title>
        <authorList>
            <person name="Mitreva M."/>
        </authorList>
    </citation>
    <scope>NUCLEOTIDE SEQUENCE [LARGE SCALE GENOMIC DNA]</scope>
    <source>
        <strain evidence="13 14">HannoverDv2000</strain>
    </source>
</reference>
<dbReference type="GO" id="GO:0034727">
    <property type="term" value="P:piecemeal microautophagy of the nucleus"/>
    <property type="evidence" value="ECO:0007669"/>
    <property type="project" value="TreeGrafter"/>
</dbReference>
<keyword evidence="7" id="KW-0788">Thiol protease</keyword>
<dbReference type="GO" id="GO:0004197">
    <property type="term" value="F:cysteine-type endopeptidase activity"/>
    <property type="evidence" value="ECO:0007669"/>
    <property type="project" value="TreeGrafter"/>
</dbReference>
<dbReference type="SUPFAM" id="SSF54001">
    <property type="entry name" value="Cysteine proteinases"/>
    <property type="match status" value="1"/>
</dbReference>
<comment type="function">
    <text evidence="11">Cysteine protease that plays a key role in autophagy by mediating both proteolytic activation and delipidation of ATG8 family proteins.</text>
</comment>